<evidence type="ECO:0000256" key="10">
    <source>
        <dbReference type="SAM" id="Phobius"/>
    </source>
</evidence>
<evidence type="ECO:0000256" key="9">
    <source>
        <dbReference type="SAM" id="MobiDB-lite"/>
    </source>
</evidence>
<keyword evidence="8" id="KW-0175">Coiled coil</keyword>
<name>A0ABY7F9B2_MYAAR</name>
<keyword evidence="6 10" id="KW-0472">Membrane</keyword>
<evidence type="ECO:0000313" key="11">
    <source>
        <dbReference type="EMBL" id="WAR18182.1"/>
    </source>
</evidence>
<dbReference type="InterPro" id="IPR037185">
    <property type="entry name" value="EmrE-like"/>
</dbReference>
<feature type="transmembrane region" description="Helical" evidence="10">
    <location>
        <begin position="246"/>
        <end position="265"/>
    </location>
</feature>
<evidence type="ECO:0000256" key="2">
    <source>
        <dbReference type="ARBA" id="ARBA00010694"/>
    </source>
</evidence>
<dbReference type="PANTHER" id="PTHR10778:SF13">
    <property type="entry name" value="ADENOSINE 3'-PHOSPHO 5'-PHOSPHOSULFATE TRANSPORTER 1"/>
    <property type="match status" value="1"/>
</dbReference>
<evidence type="ECO:0000256" key="7">
    <source>
        <dbReference type="ARBA" id="ARBA00039668"/>
    </source>
</evidence>
<evidence type="ECO:0000256" key="5">
    <source>
        <dbReference type="ARBA" id="ARBA00022989"/>
    </source>
</evidence>
<dbReference type="SUPFAM" id="SSF103481">
    <property type="entry name" value="Multidrug resistance efflux transporter EmrE"/>
    <property type="match status" value="1"/>
</dbReference>
<feature type="transmembrane region" description="Helical" evidence="10">
    <location>
        <begin position="398"/>
        <end position="419"/>
    </location>
</feature>
<evidence type="ECO:0000256" key="8">
    <source>
        <dbReference type="SAM" id="Coils"/>
    </source>
</evidence>
<comment type="subcellular location">
    <subcellularLocation>
        <location evidence="1">Membrane</location>
        <topology evidence="1">Multi-pass membrane protein</topology>
    </subcellularLocation>
</comment>
<keyword evidence="5 10" id="KW-1133">Transmembrane helix</keyword>
<dbReference type="PANTHER" id="PTHR10778">
    <property type="entry name" value="SOLUTE CARRIER FAMILY 35 MEMBER B"/>
    <property type="match status" value="1"/>
</dbReference>
<gene>
    <name evidence="11" type="ORF">MAR_000020</name>
</gene>
<feature type="coiled-coil region" evidence="8">
    <location>
        <begin position="47"/>
        <end position="88"/>
    </location>
</feature>
<sequence>MRLMVKLPFKGKNFKNKDRDSESKPSSSLKERVKRYREKLKSDPKLKKKFEKLKQKLKAENELYRQKVKELRKNNSKYDAEIKAKARLRQKKHRKAAALKTEAAENAMLGKESTMVEAGEITPMDYWLVRLAFNLLGYATIFVPGYMMIRYLRKIRYDETAGPGFFQQLAKLCVFGKENEHQVDTGSQAKKGDSGGFSESAGLLVFCFLGLQGSYLTWGLLQERIMTFEYGETANGQGEKFKNSTFLVFINRILAFMIGVIVLFLKQQPPHTAPLFKYSFSSFSNIMSSWFQYEALKFVSFPTQVLAKASKVIPVMLMGKVVSKRTYEYHEYLTALMISFGVGVFLMTSQDVTHDSGRTTTISGVIMLVGYMSFDSFTSNWQGELFRKYKMSSIQMMVGVNMFSCMLTSVALIEQGGFVECVAFMFTHPTFVVHAVILSICSACGQLFIFYTIEKFGAVTFTIIMTLRQAFAIMLSCIFYGHPLTLLGIVGVLIVFIALFLRIYANQRARAVKLAREAAERSSANV</sequence>
<evidence type="ECO:0000313" key="12">
    <source>
        <dbReference type="Proteomes" id="UP001164746"/>
    </source>
</evidence>
<keyword evidence="12" id="KW-1185">Reference proteome</keyword>
<feature type="transmembrane region" description="Helical" evidence="10">
    <location>
        <begin position="127"/>
        <end position="149"/>
    </location>
</feature>
<evidence type="ECO:0000256" key="4">
    <source>
        <dbReference type="ARBA" id="ARBA00022692"/>
    </source>
</evidence>
<evidence type="ECO:0000256" key="3">
    <source>
        <dbReference type="ARBA" id="ARBA00022448"/>
    </source>
</evidence>
<comment type="similarity">
    <text evidence="2">Belongs to the nucleotide-sugar transporter family. SLC35B subfamily.</text>
</comment>
<organism evidence="11 12">
    <name type="scientific">Mya arenaria</name>
    <name type="common">Soft-shell clam</name>
    <dbReference type="NCBI Taxonomy" id="6604"/>
    <lineage>
        <taxon>Eukaryota</taxon>
        <taxon>Metazoa</taxon>
        <taxon>Spiralia</taxon>
        <taxon>Lophotrochozoa</taxon>
        <taxon>Mollusca</taxon>
        <taxon>Bivalvia</taxon>
        <taxon>Autobranchia</taxon>
        <taxon>Heteroconchia</taxon>
        <taxon>Euheterodonta</taxon>
        <taxon>Imparidentia</taxon>
        <taxon>Neoheterodontei</taxon>
        <taxon>Myida</taxon>
        <taxon>Myoidea</taxon>
        <taxon>Myidae</taxon>
        <taxon>Mya</taxon>
    </lineage>
</organism>
<feature type="transmembrane region" description="Helical" evidence="10">
    <location>
        <begin position="431"/>
        <end position="451"/>
    </location>
</feature>
<accession>A0ABY7F9B2</accession>
<keyword evidence="3" id="KW-0813">Transport</keyword>
<dbReference type="Proteomes" id="UP001164746">
    <property type="component" value="Chromosome 11"/>
</dbReference>
<feature type="transmembrane region" description="Helical" evidence="10">
    <location>
        <begin position="329"/>
        <end position="348"/>
    </location>
</feature>
<dbReference type="Pfam" id="PF08449">
    <property type="entry name" value="UAA"/>
    <property type="match status" value="1"/>
</dbReference>
<dbReference type="EMBL" id="CP111022">
    <property type="protein sequence ID" value="WAR18182.1"/>
    <property type="molecule type" value="Genomic_DNA"/>
</dbReference>
<evidence type="ECO:0000256" key="1">
    <source>
        <dbReference type="ARBA" id="ARBA00004141"/>
    </source>
</evidence>
<protein>
    <recommendedName>
        <fullName evidence="7">Adenosine 3'-phospho 5'-phosphosulfate transporter 1</fullName>
    </recommendedName>
</protein>
<feature type="transmembrane region" description="Helical" evidence="10">
    <location>
        <begin position="458"/>
        <end position="481"/>
    </location>
</feature>
<reference evidence="11" key="1">
    <citation type="submission" date="2022-11" db="EMBL/GenBank/DDBJ databases">
        <title>Centuries of genome instability and evolution in soft-shell clam transmissible cancer (bioRxiv).</title>
        <authorList>
            <person name="Hart S.F.M."/>
            <person name="Yonemitsu M.A."/>
            <person name="Giersch R.M."/>
            <person name="Beal B.F."/>
            <person name="Arriagada G."/>
            <person name="Davis B.W."/>
            <person name="Ostrander E.A."/>
            <person name="Goff S.P."/>
            <person name="Metzger M.J."/>
        </authorList>
    </citation>
    <scope>NUCLEOTIDE SEQUENCE</scope>
    <source>
        <strain evidence="11">MELC-2E11</strain>
        <tissue evidence="11">Siphon/mantle</tissue>
    </source>
</reference>
<evidence type="ECO:0000256" key="6">
    <source>
        <dbReference type="ARBA" id="ARBA00023136"/>
    </source>
</evidence>
<feature type="region of interest" description="Disordered" evidence="9">
    <location>
        <begin position="1"/>
        <end position="39"/>
    </location>
</feature>
<proteinExistence type="inferred from homology"/>
<dbReference type="InterPro" id="IPR013657">
    <property type="entry name" value="SCL35B1-4/HUT1"/>
</dbReference>
<keyword evidence="4 10" id="KW-0812">Transmembrane</keyword>
<feature type="transmembrane region" description="Helical" evidence="10">
    <location>
        <begin position="201"/>
        <end position="221"/>
    </location>
</feature>
<feature type="transmembrane region" description="Helical" evidence="10">
    <location>
        <begin position="487"/>
        <end position="505"/>
    </location>
</feature>